<keyword evidence="3" id="KW-1185">Reference proteome</keyword>
<dbReference type="RefSeq" id="WP_242020983.1">
    <property type="nucleotide sequence ID" value="NZ_CBCSDC010000042.1"/>
</dbReference>
<name>A0A562JTU7_9BACI</name>
<evidence type="ECO:0000313" key="3">
    <source>
        <dbReference type="Proteomes" id="UP000318667"/>
    </source>
</evidence>
<dbReference type="Pfam" id="PF22790">
    <property type="entry name" value="YkoP"/>
    <property type="match status" value="1"/>
</dbReference>
<dbReference type="EMBL" id="VLKI01000006">
    <property type="protein sequence ID" value="TWH86586.1"/>
    <property type="molecule type" value="Genomic_DNA"/>
</dbReference>
<dbReference type="AlphaFoldDB" id="A0A562JTU7"/>
<reference evidence="2 3" key="1">
    <citation type="journal article" date="2015" name="Stand. Genomic Sci.">
        <title>Genomic Encyclopedia of Bacterial and Archaeal Type Strains, Phase III: the genomes of soil and plant-associated and newly described type strains.</title>
        <authorList>
            <person name="Whitman W.B."/>
            <person name="Woyke T."/>
            <person name="Klenk H.P."/>
            <person name="Zhou Y."/>
            <person name="Lilburn T.G."/>
            <person name="Beck B.J."/>
            <person name="De Vos P."/>
            <person name="Vandamme P."/>
            <person name="Eisen J.A."/>
            <person name="Garrity G."/>
            <person name="Hugenholtz P."/>
            <person name="Kyrpides N.C."/>
        </authorList>
    </citation>
    <scope>NUCLEOTIDE SEQUENCE [LARGE SCALE GENOMIC DNA]</scope>
    <source>
        <strain evidence="2 3">CGMCC 1.10115</strain>
    </source>
</reference>
<comment type="caution">
    <text evidence="2">The sequence shown here is derived from an EMBL/GenBank/DDBJ whole genome shotgun (WGS) entry which is preliminary data.</text>
</comment>
<feature type="domain" description="YkoP-like" evidence="1">
    <location>
        <begin position="5"/>
        <end position="185"/>
    </location>
</feature>
<evidence type="ECO:0000259" key="1">
    <source>
        <dbReference type="Pfam" id="PF22790"/>
    </source>
</evidence>
<proteinExistence type="predicted"/>
<dbReference type="InterPro" id="IPR054467">
    <property type="entry name" value="YkoP-like_dom"/>
</dbReference>
<dbReference type="GeneID" id="65403780"/>
<sequence>MMLRSILLIVWGYLDPIYFPFTRLQYPASDQEREGVFRVRLTKYKGKDLELSDGIIIRKNDLLLKIHLHNVKLLNEFNNIKSELSKGRGIFKRVKESMPVLTTFILKHPEEAKIKGIIGITLINKGFSPLGFECILPENKLYCWFKKTFQLPIFLLSCSKISVANVKRHRTVYLMMSKEKLIEKYKQPS</sequence>
<dbReference type="Proteomes" id="UP000318667">
    <property type="component" value="Unassembled WGS sequence"/>
</dbReference>
<accession>A0A562JTU7</accession>
<organism evidence="2 3">
    <name type="scientific">Cytobacillus oceanisediminis</name>
    <dbReference type="NCBI Taxonomy" id="665099"/>
    <lineage>
        <taxon>Bacteria</taxon>
        <taxon>Bacillati</taxon>
        <taxon>Bacillota</taxon>
        <taxon>Bacilli</taxon>
        <taxon>Bacillales</taxon>
        <taxon>Bacillaceae</taxon>
        <taxon>Cytobacillus</taxon>
    </lineage>
</organism>
<protein>
    <recommendedName>
        <fullName evidence="1">YkoP-like domain-containing protein</fullName>
    </recommendedName>
</protein>
<gene>
    <name evidence="2" type="ORF">IQ19_02608</name>
</gene>
<evidence type="ECO:0000313" key="2">
    <source>
        <dbReference type="EMBL" id="TWH86586.1"/>
    </source>
</evidence>